<keyword evidence="2 5" id="KW-0409">Iron storage</keyword>
<evidence type="ECO:0000313" key="11">
    <source>
        <dbReference type="RefSeq" id="XP_022249884.1"/>
    </source>
</evidence>
<evidence type="ECO:0000313" key="12">
    <source>
        <dbReference type="RefSeq" id="XP_022249885.1"/>
    </source>
</evidence>
<keyword evidence="4 5" id="KW-0408">Iron</keyword>
<dbReference type="InterPro" id="IPR001519">
    <property type="entry name" value="Ferritin"/>
</dbReference>
<dbReference type="CDD" id="cd01056">
    <property type="entry name" value="Euk_Ferritin"/>
    <property type="match status" value="1"/>
</dbReference>
<evidence type="ECO:0000313" key="10">
    <source>
        <dbReference type="RefSeq" id="XP_022249883.1"/>
    </source>
</evidence>
<dbReference type="RefSeq" id="XP_013781917.1">
    <property type="nucleotide sequence ID" value="XM_013926463.2"/>
</dbReference>
<name>A0ABM1T1X9_LIMPO</name>
<comment type="catalytic activity">
    <reaction evidence="5">
        <text>4 Fe(2+) + O2 + 4 H(+) = 4 Fe(3+) + 2 H2O</text>
        <dbReference type="Rhea" id="RHEA:11148"/>
        <dbReference type="ChEBI" id="CHEBI:15377"/>
        <dbReference type="ChEBI" id="CHEBI:15378"/>
        <dbReference type="ChEBI" id="CHEBI:15379"/>
        <dbReference type="ChEBI" id="CHEBI:29033"/>
        <dbReference type="ChEBI" id="CHEBI:29034"/>
        <dbReference type="EC" id="1.16.3.1"/>
    </reaction>
</comment>
<evidence type="ECO:0000313" key="8">
    <source>
        <dbReference type="RefSeq" id="XP_013781917.1"/>
    </source>
</evidence>
<evidence type="ECO:0000313" key="9">
    <source>
        <dbReference type="RefSeq" id="XP_022249882.1"/>
    </source>
</evidence>
<dbReference type="PROSITE" id="PS50905">
    <property type="entry name" value="FERRITIN_LIKE"/>
    <property type="match status" value="1"/>
</dbReference>
<evidence type="ECO:0000256" key="5">
    <source>
        <dbReference type="RuleBase" id="RU361145"/>
    </source>
</evidence>
<dbReference type="GeneID" id="106466216"/>
<evidence type="ECO:0000259" key="6">
    <source>
        <dbReference type="PROSITE" id="PS50905"/>
    </source>
</evidence>
<keyword evidence="3 5" id="KW-0479">Metal-binding</keyword>
<dbReference type="SUPFAM" id="SSF47240">
    <property type="entry name" value="Ferritin-like"/>
    <property type="match status" value="1"/>
</dbReference>
<evidence type="ECO:0000256" key="3">
    <source>
        <dbReference type="ARBA" id="ARBA00022723"/>
    </source>
</evidence>
<dbReference type="EC" id="1.16.3.1" evidence="5"/>
<accession>A0ABM1T1X9</accession>
<dbReference type="InterPro" id="IPR012347">
    <property type="entry name" value="Ferritin-like"/>
</dbReference>
<dbReference type="Gene3D" id="1.20.1260.10">
    <property type="match status" value="1"/>
</dbReference>
<dbReference type="PANTHER" id="PTHR11431">
    <property type="entry name" value="FERRITIN"/>
    <property type="match status" value="1"/>
</dbReference>
<dbReference type="InterPro" id="IPR008331">
    <property type="entry name" value="Ferritin_DPS_dom"/>
</dbReference>
<feature type="domain" description="Ferritin-like diiron" evidence="6">
    <location>
        <begin position="87"/>
        <end position="235"/>
    </location>
</feature>
<comment type="similarity">
    <text evidence="1 5">Belongs to the ferritin family.</text>
</comment>
<evidence type="ECO:0000313" key="7">
    <source>
        <dbReference type="Proteomes" id="UP000694941"/>
    </source>
</evidence>
<dbReference type="InterPro" id="IPR009040">
    <property type="entry name" value="Ferritin-like_diiron"/>
</dbReference>
<protein>
    <recommendedName>
        <fullName evidence="5">Ferritin</fullName>
        <ecNumber evidence="5">1.16.3.1</ecNumber>
    </recommendedName>
</protein>
<dbReference type="InterPro" id="IPR009078">
    <property type="entry name" value="Ferritin-like_SF"/>
</dbReference>
<proteinExistence type="inferred from homology"/>
<organism evidence="7 12">
    <name type="scientific">Limulus polyphemus</name>
    <name type="common">Atlantic horseshoe crab</name>
    <dbReference type="NCBI Taxonomy" id="6850"/>
    <lineage>
        <taxon>Eukaryota</taxon>
        <taxon>Metazoa</taxon>
        <taxon>Ecdysozoa</taxon>
        <taxon>Arthropoda</taxon>
        <taxon>Chelicerata</taxon>
        <taxon>Merostomata</taxon>
        <taxon>Xiphosura</taxon>
        <taxon>Limulidae</taxon>
        <taxon>Limulus</taxon>
    </lineage>
</organism>
<keyword evidence="7" id="KW-1185">Reference proteome</keyword>
<dbReference type="RefSeq" id="XP_022249884.1">
    <property type="nucleotide sequence ID" value="XM_022394176.1"/>
</dbReference>
<sequence>MSSIRFGLLSRKLANANHTWNTIRPLVTTTARINIKTFYLGSLTHAHCFKASYINFKVLNNDILQGVHTANFCSHGHVEDLGSRIRQNYHKECEEAVNKQINLELQASHTYLSMAYYFDRDDVALKGFYNYFKKLSSEERNHAESLMKYQNKRGGQIILKDIKGPVKNNWLGGLEAMEAALEMEKSVNQSLLELHTLADSHGDVQLCDYLGSYLHEQVDSIMEISKHITNLKRVGIGLGKYLHDKHGLHTNSNE</sequence>
<evidence type="ECO:0000256" key="4">
    <source>
        <dbReference type="ARBA" id="ARBA00023004"/>
    </source>
</evidence>
<dbReference type="RefSeq" id="XP_022249882.1">
    <property type="nucleotide sequence ID" value="XM_022394174.1"/>
</dbReference>
<gene>
    <name evidence="8 9 10 11 12 13" type="primary">LOC106466216</name>
</gene>
<dbReference type="RefSeq" id="XP_022249886.1">
    <property type="nucleotide sequence ID" value="XM_022394178.1"/>
</dbReference>
<dbReference type="Proteomes" id="UP000694941">
    <property type="component" value="Unplaced"/>
</dbReference>
<dbReference type="Pfam" id="PF00210">
    <property type="entry name" value="Ferritin"/>
    <property type="match status" value="1"/>
</dbReference>
<dbReference type="PANTHER" id="PTHR11431:SF75">
    <property type="entry name" value="FERRITIN"/>
    <property type="match status" value="1"/>
</dbReference>
<evidence type="ECO:0000313" key="13">
    <source>
        <dbReference type="RefSeq" id="XP_022249886.1"/>
    </source>
</evidence>
<dbReference type="RefSeq" id="XP_022249883.1">
    <property type="nucleotide sequence ID" value="XM_022394175.1"/>
</dbReference>
<keyword evidence="5" id="KW-0560">Oxidoreductase</keyword>
<evidence type="ECO:0000256" key="1">
    <source>
        <dbReference type="ARBA" id="ARBA00007513"/>
    </source>
</evidence>
<reference evidence="8 9" key="1">
    <citation type="submission" date="2025-05" db="UniProtKB">
        <authorList>
            <consortium name="RefSeq"/>
        </authorList>
    </citation>
    <scope>IDENTIFICATION</scope>
    <source>
        <tissue evidence="8 9">Muscle</tissue>
    </source>
</reference>
<comment type="function">
    <text evidence="5">Stores iron in a soluble, non-toxic, readily available form. Important for iron homeostasis. Iron is taken up in the ferrous form and deposited as ferric hydroxides after oxidation.</text>
</comment>
<evidence type="ECO:0000256" key="2">
    <source>
        <dbReference type="ARBA" id="ARBA00022434"/>
    </source>
</evidence>
<dbReference type="RefSeq" id="XP_022249885.1">
    <property type="nucleotide sequence ID" value="XM_022394177.1"/>
</dbReference>